<protein>
    <submittedName>
        <fullName evidence="1">Uncharacterized protein</fullName>
    </submittedName>
</protein>
<reference evidence="1" key="1">
    <citation type="submission" date="2014-09" db="EMBL/GenBank/DDBJ databases">
        <authorList>
            <person name="Magalhaes I.L.F."/>
            <person name="Oliveira U."/>
            <person name="Santos F.R."/>
            <person name="Vidigal T.H.D.A."/>
            <person name="Brescovit A.D."/>
            <person name="Santos A.J."/>
        </authorList>
    </citation>
    <scope>NUCLEOTIDE SEQUENCE</scope>
    <source>
        <tissue evidence="1">Shoot tissue taken approximately 20 cm above the soil surface</tissue>
    </source>
</reference>
<organism evidence="1">
    <name type="scientific">Arundo donax</name>
    <name type="common">Giant reed</name>
    <name type="synonym">Donax arundinaceus</name>
    <dbReference type="NCBI Taxonomy" id="35708"/>
    <lineage>
        <taxon>Eukaryota</taxon>
        <taxon>Viridiplantae</taxon>
        <taxon>Streptophyta</taxon>
        <taxon>Embryophyta</taxon>
        <taxon>Tracheophyta</taxon>
        <taxon>Spermatophyta</taxon>
        <taxon>Magnoliopsida</taxon>
        <taxon>Liliopsida</taxon>
        <taxon>Poales</taxon>
        <taxon>Poaceae</taxon>
        <taxon>PACMAD clade</taxon>
        <taxon>Arundinoideae</taxon>
        <taxon>Arundineae</taxon>
        <taxon>Arundo</taxon>
    </lineage>
</organism>
<evidence type="ECO:0000313" key="1">
    <source>
        <dbReference type="EMBL" id="JAE19559.1"/>
    </source>
</evidence>
<reference evidence="1" key="2">
    <citation type="journal article" date="2015" name="Data Brief">
        <title>Shoot transcriptome of the giant reed, Arundo donax.</title>
        <authorList>
            <person name="Barrero R.A."/>
            <person name="Guerrero F.D."/>
            <person name="Moolhuijzen P."/>
            <person name="Goolsby J.A."/>
            <person name="Tidwell J."/>
            <person name="Bellgard S.E."/>
            <person name="Bellgard M.I."/>
        </authorList>
    </citation>
    <scope>NUCLEOTIDE SEQUENCE</scope>
    <source>
        <tissue evidence="1">Shoot tissue taken approximately 20 cm above the soil surface</tissue>
    </source>
</reference>
<proteinExistence type="predicted"/>
<name>A0A0A9G7W8_ARUDO</name>
<sequence>MVAPRARSASSRTCKACTHVLSSCRERKLMLCFCTRIIKNNRLLISVVKASPINISSYLLFFYLRAKKQNITLTNLLSYFFIRDLSFSLSNIG</sequence>
<dbReference type="EMBL" id="GBRH01178337">
    <property type="protein sequence ID" value="JAE19559.1"/>
    <property type="molecule type" value="Transcribed_RNA"/>
</dbReference>
<accession>A0A0A9G7W8</accession>
<dbReference type="AlphaFoldDB" id="A0A0A9G7W8"/>
<dbReference type="EMBL" id="GBRH01281940">
    <property type="protein sequence ID" value="JAD15955.1"/>
    <property type="molecule type" value="Transcribed_RNA"/>
</dbReference>